<accession>A0A5R8NJL1</accession>
<feature type="compositionally biased region" description="Pro residues" evidence="1">
    <location>
        <begin position="12"/>
        <end position="22"/>
    </location>
</feature>
<reference evidence="2 3" key="1">
    <citation type="submission" date="2019-05" db="EMBL/GenBank/DDBJ databases">
        <title>Genomes sequences of two Nocardia cyriacigeorgica environmental isolates, type strains Nocardia asteroides ATCC 19247 and Nocardia cyriacigeorgica DSM 44484.</title>
        <authorList>
            <person name="Vautrin F."/>
            <person name="Bergeron E."/>
            <person name="Dubost A."/>
            <person name="Abrouk D."/>
            <person name="Rodriguez Nava V."/>
            <person name="Pujic P."/>
        </authorList>
    </citation>
    <scope>NUCLEOTIDE SEQUENCE [LARGE SCALE GENOMIC DNA]</scope>
    <source>
        <strain evidence="2 3">EML 446</strain>
    </source>
</reference>
<name>A0A5R8NJL1_9NOCA</name>
<feature type="region of interest" description="Disordered" evidence="1">
    <location>
        <begin position="1"/>
        <end position="27"/>
    </location>
</feature>
<dbReference type="Proteomes" id="UP000306378">
    <property type="component" value="Unassembled WGS sequence"/>
</dbReference>
<proteinExistence type="predicted"/>
<protein>
    <submittedName>
        <fullName evidence="2">Uncharacterized protein</fullName>
    </submittedName>
</protein>
<evidence type="ECO:0000256" key="1">
    <source>
        <dbReference type="SAM" id="MobiDB-lite"/>
    </source>
</evidence>
<sequence>MRDTAGAMTLPSPAPTTPPAPPAAAAMPTSFHSIDSRLPWAICTPIAPACDPPPASAPIAAPLVIIDSRG</sequence>
<dbReference type="AlphaFoldDB" id="A0A5R8NJL1"/>
<dbReference type="EMBL" id="VBUT01000009">
    <property type="protein sequence ID" value="TLF74787.1"/>
    <property type="molecule type" value="Genomic_DNA"/>
</dbReference>
<evidence type="ECO:0000313" key="2">
    <source>
        <dbReference type="EMBL" id="TLF74787.1"/>
    </source>
</evidence>
<organism evidence="2 3">
    <name type="scientific">Nocardia cyriacigeorgica</name>
    <dbReference type="NCBI Taxonomy" id="135487"/>
    <lineage>
        <taxon>Bacteria</taxon>
        <taxon>Bacillati</taxon>
        <taxon>Actinomycetota</taxon>
        <taxon>Actinomycetes</taxon>
        <taxon>Mycobacteriales</taxon>
        <taxon>Nocardiaceae</taxon>
        <taxon>Nocardia</taxon>
    </lineage>
</organism>
<evidence type="ECO:0000313" key="3">
    <source>
        <dbReference type="Proteomes" id="UP000306378"/>
    </source>
</evidence>
<gene>
    <name evidence="2" type="ORF">FEK34_22535</name>
</gene>
<comment type="caution">
    <text evidence="2">The sequence shown here is derived from an EMBL/GenBank/DDBJ whole genome shotgun (WGS) entry which is preliminary data.</text>
</comment>
<dbReference type="RefSeq" id="WP_138450737.1">
    <property type="nucleotide sequence ID" value="NZ_VBUT01000009.1"/>
</dbReference>